<feature type="DNA-binding region" description="H-T-H motif" evidence="2">
    <location>
        <begin position="25"/>
        <end position="45"/>
    </location>
</feature>
<reference evidence="5 6" key="1">
    <citation type="journal article" date="2024" name="BMC Genomics">
        <title>De novo assembly and annotation of Popillia japonica's genome with initial clues to its potential as an invasive pest.</title>
        <authorList>
            <person name="Cucini C."/>
            <person name="Boschi S."/>
            <person name="Funari R."/>
            <person name="Cardaioli E."/>
            <person name="Iannotti N."/>
            <person name="Marturano G."/>
            <person name="Paoli F."/>
            <person name="Bruttini M."/>
            <person name="Carapelli A."/>
            <person name="Frati F."/>
            <person name="Nardi F."/>
        </authorList>
    </citation>
    <scope>NUCLEOTIDE SEQUENCE [LARGE SCALE GENOMIC DNA]</scope>
    <source>
        <strain evidence="5">DMR45628</strain>
    </source>
</reference>
<dbReference type="Gene3D" id="1.10.10.60">
    <property type="entry name" value="Homeodomain-like"/>
    <property type="match status" value="1"/>
</dbReference>
<evidence type="ECO:0000313" key="6">
    <source>
        <dbReference type="Proteomes" id="UP001458880"/>
    </source>
</evidence>
<dbReference type="PROSITE" id="PS50960">
    <property type="entry name" value="HTH_PSQ"/>
    <property type="match status" value="1"/>
</dbReference>
<feature type="domain" description="HTH psq-type" evidence="4">
    <location>
        <begin position="1"/>
        <end position="49"/>
    </location>
</feature>
<organism evidence="5 6">
    <name type="scientific">Popillia japonica</name>
    <name type="common">Japanese beetle</name>
    <dbReference type="NCBI Taxonomy" id="7064"/>
    <lineage>
        <taxon>Eukaryota</taxon>
        <taxon>Metazoa</taxon>
        <taxon>Ecdysozoa</taxon>
        <taxon>Arthropoda</taxon>
        <taxon>Hexapoda</taxon>
        <taxon>Insecta</taxon>
        <taxon>Pterygota</taxon>
        <taxon>Neoptera</taxon>
        <taxon>Endopterygota</taxon>
        <taxon>Coleoptera</taxon>
        <taxon>Polyphaga</taxon>
        <taxon>Scarabaeiformia</taxon>
        <taxon>Scarabaeidae</taxon>
        <taxon>Rutelinae</taxon>
        <taxon>Popillia</taxon>
    </lineage>
</organism>
<evidence type="ECO:0000256" key="2">
    <source>
        <dbReference type="PROSITE-ProRule" id="PRU00320"/>
    </source>
</evidence>
<feature type="compositionally biased region" description="Acidic residues" evidence="3">
    <location>
        <begin position="155"/>
        <end position="166"/>
    </location>
</feature>
<keyword evidence="6" id="KW-1185">Reference proteome</keyword>
<accession>A0AAW1KMH4</accession>
<dbReference type="SUPFAM" id="SSF46689">
    <property type="entry name" value="Homeodomain-like"/>
    <property type="match status" value="1"/>
</dbReference>
<proteinExistence type="predicted"/>
<comment type="subcellular location">
    <subcellularLocation>
        <location evidence="1 2">Nucleus</location>
    </subcellularLocation>
</comment>
<dbReference type="Pfam" id="PF04218">
    <property type="entry name" value="CENP-B_N"/>
    <property type="match status" value="1"/>
</dbReference>
<evidence type="ECO:0000256" key="3">
    <source>
        <dbReference type="SAM" id="MobiDB-lite"/>
    </source>
</evidence>
<dbReference type="Proteomes" id="UP001458880">
    <property type="component" value="Unassembled WGS sequence"/>
</dbReference>
<dbReference type="InterPro" id="IPR009057">
    <property type="entry name" value="Homeodomain-like_sf"/>
</dbReference>
<dbReference type="GO" id="GO:0003677">
    <property type="term" value="F:DNA binding"/>
    <property type="evidence" value="ECO:0007669"/>
    <property type="project" value="UniProtKB-UniRule"/>
</dbReference>
<feature type="region of interest" description="Disordered" evidence="3">
    <location>
        <begin position="143"/>
        <end position="177"/>
    </location>
</feature>
<dbReference type="EMBL" id="JASPKY010000205">
    <property type="protein sequence ID" value="KAK9720966.1"/>
    <property type="molecule type" value="Genomic_DNA"/>
</dbReference>
<keyword evidence="2 5" id="KW-0238">DNA-binding</keyword>
<name>A0AAW1KMH4_POPJA</name>
<evidence type="ECO:0000256" key="1">
    <source>
        <dbReference type="ARBA" id="ARBA00004123"/>
    </source>
</evidence>
<dbReference type="GO" id="GO:0005634">
    <property type="term" value="C:nucleus"/>
    <property type="evidence" value="ECO:0007669"/>
    <property type="project" value="UniProtKB-SubCell"/>
</dbReference>
<dbReference type="InterPro" id="IPR007889">
    <property type="entry name" value="HTH_Psq"/>
</dbReference>
<gene>
    <name evidence="5" type="ORF">QE152_g21768</name>
</gene>
<comment type="caution">
    <text evidence="5">The sequence shown here is derived from an EMBL/GenBank/DDBJ whole genome shotgun (WGS) entry which is preliminary data.</text>
</comment>
<sequence length="177" mass="20349">MSKRKCLNIHDKLKVLESIDKDCKKKDVAKKFGIPPSSLSTIIKNRDLILKSSDNAGRETKRVKMCVFEDVDQAVLKWHCFSKAWFCEVAVNWDREDELPLSELRNFWRCLETSGNFDSNITLEDYLGVDEHIVTTEYPSDDDILKSVTSNSEIAADDDDEEDDSDEPVRKPTNEDK</sequence>
<feature type="compositionally biased region" description="Basic and acidic residues" evidence="3">
    <location>
        <begin position="167"/>
        <end position="177"/>
    </location>
</feature>
<keyword evidence="2" id="KW-0539">Nucleus</keyword>
<evidence type="ECO:0000313" key="5">
    <source>
        <dbReference type="EMBL" id="KAK9720966.1"/>
    </source>
</evidence>
<evidence type="ECO:0000259" key="4">
    <source>
        <dbReference type="PROSITE" id="PS50960"/>
    </source>
</evidence>
<protein>
    <submittedName>
        <fullName evidence="5">CENP-B N-terminal DNA-binding domain</fullName>
    </submittedName>
</protein>
<dbReference type="AlphaFoldDB" id="A0AAW1KMH4"/>